<gene>
    <name evidence="1" type="ORF">BJN41_13565</name>
</gene>
<dbReference type="EMBL" id="MKQS01000034">
    <property type="protein sequence ID" value="OFE42587.1"/>
    <property type="molecule type" value="Genomic_DNA"/>
</dbReference>
<sequence>MSVQQLFNRSVNRVFLLAKIKDIQTLQIDQTTLNYLIVETEEGWKDKFGNQKTQVEQHYVVLPSHFDEYLNNLEPNQNIMLQGSIKTKQQNQYPQFKCMSYVLAESIQNIASFTELHEMEVNDGLPFPKRLISLWSEPTAY</sequence>
<dbReference type="Proteomes" id="UP000186931">
    <property type="component" value="Unassembled WGS sequence"/>
</dbReference>
<comment type="caution">
    <text evidence="1">The sequence shown here is derived from an EMBL/GenBank/DDBJ whole genome shotgun (WGS) entry which is preliminary data.</text>
</comment>
<evidence type="ECO:0000313" key="1">
    <source>
        <dbReference type="EMBL" id="OFE42587.1"/>
    </source>
</evidence>
<reference evidence="1" key="1">
    <citation type="submission" date="2016-10" db="EMBL/GenBank/DDBJ databases">
        <title>Genome of airborne Acinetobacter sp. 5-2Ac02 in the hospital environment: Species near to Acinetobacter towneri.</title>
        <authorList>
            <person name="Barbosa B."/>
            <person name="Fernandez-Garcia L."/>
            <person name="Gato E."/>
            <person name="Leao R."/>
            <person name="Albano R."/>
            <person name="Fernandez B."/>
            <person name="Fernandez-Cuenca F."/>
            <person name="Marques E."/>
            <person name="Tomas M."/>
        </authorList>
    </citation>
    <scope>NUCLEOTIDE SEQUENCE [LARGE SCALE GENOMIC DNA]</scope>
    <source>
        <strain evidence="1">5-2Ac02</strain>
    </source>
</reference>
<proteinExistence type="predicted"/>
<organism evidence="1">
    <name type="scientific">Acinetobacter towneri</name>
    <dbReference type="NCBI Taxonomy" id="202956"/>
    <lineage>
        <taxon>Bacteria</taxon>
        <taxon>Pseudomonadati</taxon>
        <taxon>Pseudomonadota</taxon>
        <taxon>Gammaproteobacteria</taxon>
        <taxon>Moraxellales</taxon>
        <taxon>Moraxellaceae</taxon>
        <taxon>Acinetobacter</taxon>
    </lineage>
</organism>
<evidence type="ECO:0008006" key="2">
    <source>
        <dbReference type="Google" id="ProtNLM"/>
    </source>
</evidence>
<protein>
    <recommendedName>
        <fullName evidence="2">Single-stranded DNA-binding protein</fullName>
    </recommendedName>
</protein>
<dbReference type="STRING" id="202956.BJN41_13565"/>
<accession>A0A1E8DZ32</accession>
<dbReference type="RefSeq" id="WP_070155597.1">
    <property type="nucleotide sequence ID" value="NZ_MKQS01000034.1"/>
</dbReference>
<dbReference type="AlphaFoldDB" id="A0A1E8DZ32"/>
<name>A0A1E8DZ32_9GAMM</name>